<keyword evidence="5 7" id="KW-1133">Transmembrane helix</keyword>
<dbReference type="HOGENOM" id="CLU_000960_22_3_1"/>
<evidence type="ECO:0000313" key="10">
    <source>
        <dbReference type="Proteomes" id="UP000019384"/>
    </source>
</evidence>
<comment type="subcellular location">
    <subcellularLocation>
        <location evidence="1">Endomembrane system</location>
        <topology evidence="1">Multi-pass membrane protein</topology>
    </subcellularLocation>
</comment>
<reference evidence="9" key="1">
    <citation type="submission" date="2013-12" db="EMBL/GenBank/DDBJ databases">
        <authorList>
            <person name="Genoscope - CEA"/>
        </authorList>
    </citation>
    <scope>NUCLEOTIDE SEQUENCE</scope>
    <source>
        <strain evidence="9">CBS 1993</strain>
    </source>
</reference>
<feature type="transmembrane region" description="Helical" evidence="7">
    <location>
        <begin position="509"/>
        <end position="527"/>
    </location>
</feature>
<dbReference type="InterPro" id="IPR011701">
    <property type="entry name" value="MFS"/>
</dbReference>
<evidence type="ECO:0000256" key="3">
    <source>
        <dbReference type="ARBA" id="ARBA00022448"/>
    </source>
</evidence>
<dbReference type="GO" id="GO:0012505">
    <property type="term" value="C:endomembrane system"/>
    <property type="evidence" value="ECO:0007669"/>
    <property type="project" value="UniProtKB-SubCell"/>
</dbReference>
<dbReference type="GO" id="GO:0005886">
    <property type="term" value="C:plasma membrane"/>
    <property type="evidence" value="ECO:0007669"/>
    <property type="project" value="TreeGrafter"/>
</dbReference>
<feature type="transmembrane region" description="Helical" evidence="7">
    <location>
        <begin position="120"/>
        <end position="140"/>
    </location>
</feature>
<dbReference type="GO" id="GO:0015174">
    <property type="term" value="F:basic amino acid transmembrane transporter activity"/>
    <property type="evidence" value="ECO:0007669"/>
    <property type="project" value="EnsemblFungi"/>
</dbReference>
<keyword evidence="10" id="KW-1185">Reference proteome</keyword>
<gene>
    <name evidence="9" type="ORF">KUCA_T00000698001</name>
</gene>
<dbReference type="STRING" id="1382522.W6MJQ3"/>
<feature type="transmembrane region" description="Helical" evidence="7">
    <location>
        <begin position="285"/>
        <end position="307"/>
    </location>
</feature>
<evidence type="ECO:0000313" key="9">
    <source>
        <dbReference type="EMBL" id="CDK24732.1"/>
    </source>
</evidence>
<dbReference type="RefSeq" id="XP_022456748.1">
    <property type="nucleotide sequence ID" value="XM_022605262.1"/>
</dbReference>
<evidence type="ECO:0000256" key="7">
    <source>
        <dbReference type="SAM" id="Phobius"/>
    </source>
</evidence>
<dbReference type="InterPro" id="IPR036259">
    <property type="entry name" value="MFS_trans_sf"/>
</dbReference>
<keyword evidence="4 7" id="KW-0812">Transmembrane</keyword>
<feature type="transmembrane region" description="Helical" evidence="7">
    <location>
        <begin position="94"/>
        <end position="114"/>
    </location>
</feature>
<dbReference type="SUPFAM" id="SSF103473">
    <property type="entry name" value="MFS general substrate transporter"/>
    <property type="match status" value="1"/>
</dbReference>
<evidence type="ECO:0000256" key="1">
    <source>
        <dbReference type="ARBA" id="ARBA00004127"/>
    </source>
</evidence>
<evidence type="ECO:0000256" key="6">
    <source>
        <dbReference type="ARBA" id="ARBA00023136"/>
    </source>
</evidence>
<dbReference type="Gene3D" id="1.20.1250.20">
    <property type="entry name" value="MFS general substrate transporter like domains"/>
    <property type="match status" value="1"/>
</dbReference>
<comment type="similarity">
    <text evidence="2">Belongs to the major facilitator superfamily.</text>
</comment>
<evidence type="ECO:0000256" key="4">
    <source>
        <dbReference type="ARBA" id="ARBA00022692"/>
    </source>
</evidence>
<dbReference type="Proteomes" id="UP000019384">
    <property type="component" value="Unassembled WGS sequence"/>
</dbReference>
<keyword evidence="3" id="KW-0813">Transport</keyword>
<dbReference type="InterPro" id="IPR020846">
    <property type="entry name" value="MFS_dom"/>
</dbReference>
<evidence type="ECO:0000256" key="2">
    <source>
        <dbReference type="ARBA" id="ARBA00008335"/>
    </source>
</evidence>
<feature type="domain" description="Major facilitator superfamily (MFS) profile" evidence="8">
    <location>
        <begin position="29"/>
        <end position="532"/>
    </location>
</feature>
<organism evidence="9 10">
    <name type="scientific">Kuraishia capsulata CBS 1993</name>
    <dbReference type="NCBI Taxonomy" id="1382522"/>
    <lineage>
        <taxon>Eukaryota</taxon>
        <taxon>Fungi</taxon>
        <taxon>Dikarya</taxon>
        <taxon>Ascomycota</taxon>
        <taxon>Saccharomycotina</taxon>
        <taxon>Pichiomycetes</taxon>
        <taxon>Pichiales</taxon>
        <taxon>Pichiaceae</taxon>
        <taxon>Kuraishia</taxon>
    </lineage>
</organism>
<feature type="transmembrane region" description="Helical" evidence="7">
    <location>
        <begin position="220"/>
        <end position="242"/>
    </location>
</feature>
<dbReference type="GeneID" id="34518136"/>
<feature type="transmembrane region" description="Helical" evidence="7">
    <location>
        <begin position="434"/>
        <end position="455"/>
    </location>
</feature>
<name>W6MJQ3_9ASCO</name>
<evidence type="ECO:0000259" key="8">
    <source>
        <dbReference type="PROSITE" id="PS50850"/>
    </source>
</evidence>
<feature type="transmembrane region" description="Helical" evidence="7">
    <location>
        <begin position="179"/>
        <end position="199"/>
    </location>
</feature>
<feature type="transmembrane region" description="Helical" evidence="7">
    <location>
        <begin position="319"/>
        <end position="340"/>
    </location>
</feature>
<dbReference type="PANTHER" id="PTHR23501">
    <property type="entry name" value="MAJOR FACILITATOR SUPERFAMILY"/>
    <property type="match status" value="1"/>
</dbReference>
<feature type="transmembrane region" description="Helical" evidence="7">
    <location>
        <begin position="248"/>
        <end position="264"/>
    </location>
</feature>
<feature type="transmembrane region" description="Helical" evidence="7">
    <location>
        <begin position="389"/>
        <end position="422"/>
    </location>
</feature>
<keyword evidence="6 7" id="KW-0472">Membrane</keyword>
<dbReference type="OrthoDB" id="10021397at2759"/>
<dbReference type="GO" id="GO:0000329">
    <property type="term" value="C:fungal-type vacuole membrane"/>
    <property type="evidence" value="ECO:0007669"/>
    <property type="project" value="EnsemblFungi"/>
</dbReference>
<dbReference type="AlphaFoldDB" id="W6MJQ3"/>
<reference evidence="9" key="2">
    <citation type="submission" date="2014-02" db="EMBL/GenBank/DDBJ databases">
        <title>Complete DNA sequence of /Kuraishia capsulata/ illustrates novel genomic features among budding yeasts (/Saccharomycotina/).</title>
        <authorList>
            <person name="Morales L."/>
            <person name="Noel B."/>
            <person name="Porcel B."/>
            <person name="Marcet-Houben M."/>
            <person name="Hullo M-F."/>
            <person name="Sacerdot C."/>
            <person name="Tekaia F."/>
            <person name="Leh-Louis V."/>
            <person name="Despons L."/>
            <person name="Khanna V."/>
            <person name="Aury J-M."/>
            <person name="Barbe V."/>
            <person name="Couloux A."/>
            <person name="Labadie K."/>
            <person name="Pelletier E."/>
            <person name="Souciet J-L."/>
            <person name="Boekhout T."/>
            <person name="Gabaldon T."/>
            <person name="Wincker P."/>
            <person name="Dujon B."/>
        </authorList>
    </citation>
    <scope>NUCLEOTIDE SEQUENCE</scope>
    <source>
        <strain evidence="9">CBS 1993</strain>
    </source>
</reference>
<protein>
    <recommendedName>
        <fullName evidence="8">Major facilitator superfamily (MFS) profile domain-containing protein</fullName>
    </recommendedName>
</protein>
<dbReference type="EMBL" id="HG793125">
    <property type="protein sequence ID" value="CDK24732.1"/>
    <property type="molecule type" value="Genomic_DNA"/>
</dbReference>
<proteinExistence type="inferred from homology"/>
<feature type="transmembrane region" description="Helical" evidence="7">
    <location>
        <begin position="352"/>
        <end position="377"/>
    </location>
</feature>
<dbReference type="Pfam" id="PF07690">
    <property type="entry name" value="MFS_1"/>
    <property type="match status" value="1"/>
</dbReference>
<accession>W6MJQ3</accession>
<evidence type="ECO:0000256" key="5">
    <source>
        <dbReference type="ARBA" id="ARBA00022989"/>
    </source>
</evidence>
<sequence length="534" mass="56697">MTQDNHQEDEQPTETTPLVAAKSVAVWTVVPALWTGSFMCAVDGTIVSTTMARIASSMDGSAHVSWIATSYLLTNAAFQPLYGKASDIFGRRTMLCFAQLTFTLGCLACCLATSVPQFCFARALAGVGGGGLAALSSIIVSDIVPLHSRGIFQGYANLMFGVGQMLGGPIGGLCVETIGWRYMFGLQVIPMAVAALLCVRNVPYFFDDPNRRPGFSRKNFARVDLAGSATLAALVTALMLLFSGKGSLGLLTICILLGALFVFIESRVSEQVVPMRFFRGTLRTTALIAMFGSMTIYACYFVLPLYLQLIHGMTPAQSGNFNAVGVISLSLGSLLGGALLRTDPSKAHAVIIRANIVSMLSTALLIFGSAINLIAISGFAPTIEPRVNWAVLGVLGVGYSVTGLGYGAFLVSLLVTVVAVVGSKDQAVATGMNYVFRSIGSVMGVGMTLNVYTALLTTSLTSYFADVEGGKLLLQKLLADATFVRNLDMHYRPDVLAIFDHSLKMSQGLVVLFAIIACVFGISLGLMKRHKVQS</sequence>
<dbReference type="PANTHER" id="PTHR23501:SF191">
    <property type="entry name" value="VACUOLAR BASIC AMINO ACID TRANSPORTER 4"/>
    <property type="match status" value="1"/>
</dbReference>
<dbReference type="PROSITE" id="PS50850">
    <property type="entry name" value="MFS"/>
    <property type="match status" value="1"/>
</dbReference>